<comment type="caution">
    <text evidence="4">The sequence shown here is derived from an EMBL/GenBank/DDBJ whole genome shotgun (WGS) entry which is preliminary data.</text>
</comment>
<evidence type="ECO:0000313" key="4">
    <source>
        <dbReference type="EMBL" id="MBE5728255.1"/>
    </source>
</evidence>
<protein>
    <submittedName>
        <fullName evidence="4">40S ribosomal protein S19</fullName>
    </submittedName>
</protein>
<dbReference type="InterPro" id="IPR001266">
    <property type="entry name" value="Ribosomal_eS19"/>
</dbReference>
<keyword evidence="2 4" id="KW-0689">Ribosomal protein</keyword>
<dbReference type="SUPFAM" id="SSF46785">
    <property type="entry name" value="Winged helix' DNA-binding domain"/>
    <property type="match status" value="1"/>
</dbReference>
<dbReference type="PANTHER" id="PTHR11710:SF0">
    <property type="entry name" value="40S RIBOSOMAL PROTEIN S19"/>
    <property type="match status" value="1"/>
</dbReference>
<organism evidence="4 5">
    <name type="scientific">Candidatus Acidifodinimicrobium mancum</name>
    <dbReference type="NCBI Taxonomy" id="2898728"/>
    <lineage>
        <taxon>Archaea</taxon>
        <taxon>Candidatus Parvarchaeota</taxon>
        <taxon>Candidatus Acidifodinimicrobiaceae</taxon>
        <taxon>Candidatus Acidifodinimicrobium</taxon>
    </lineage>
</organism>
<proteinExistence type="inferred from homology"/>
<evidence type="ECO:0000313" key="5">
    <source>
        <dbReference type="Proteomes" id="UP000718571"/>
    </source>
</evidence>
<dbReference type="GO" id="GO:0022627">
    <property type="term" value="C:cytosolic small ribosomal subunit"/>
    <property type="evidence" value="ECO:0007669"/>
    <property type="project" value="TreeGrafter"/>
</dbReference>
<dbReference type="InterPro" id="IPR036390">
    <property type="entry name" value="WH_DNA-bd_sf"/>
</dbReference>
<name>A0A8T3UZT6_9ARCH</name>
<dbReference type="GO" id="GO:0003723">
    <property type="term" value="F:RNA binding"/>
    <property type="evidence" value="ECO:0007669"/>
    <property type="project" value="TreeGrafter"/>
</dbReference>
<evidence type="ECO:0000256" key="1">
    <source>
        <dbReference type="ARBA" id="ARBA00010014"/>
    </source>
</evidence>
<comment type="similarity">
    <text evidence="1">Belongs to the eukaryotic ribosomal protein eS19 family.</text>
</comment>
<dbReference type="GO" id="GO:0006412">
    <property type="term" value="P:translation"/>
    <property type="evidence" value="ECO:0007669"/>
    <property type="project" value="InterPro"/>
</dbReference>
<dbReference type="GO" id="GO:0003735">
    <property type="term" value="F:structural constituent of ribosome"/>
    <property type="evidence" value="ECO:0007669"/>
    <property type="project" value="InterPro"/>
</dbReference>
<dbReference type="AlphaFoldDB" id="A0A8T3UZT6"/>
<reference evidence="4 5" key="1">
    <citation type="submission" date="2020-09" db="EMBL/GenBank/DDBJ databases">
        <title>Genomic characterization of a novel Parvarchaeota family in acid mine drainage sediments.</title>
        <authorList>
            <person name="Luo Z.-H."/>
        </authorList>
    </citation>
    <scope>NUCLEOTIDE SEQUENCE [LARGE SCALE GENOMIC DNA]</scope>
    <source>
        <strain evidence="4">MAS1_bins.189</strain>
    </source>
</reference>
<sequence length="141" mass="15822">MKRGSDVDQQALVAQLAKKLKDDKLLSPAPWSKFVKTASAKDRPPAQKDWWYFRGASILRRMYLTRKPTGVGRFRRVYGDKTKNTLSSHHFKPAGGSIIRKIMQQLESSGLVTKKKVGVHSGRVISPKGISMIDSLSKNIK</sequence>
<keyword evidence="3" id="KW-0687">Ribonucleoprotein</keyword>
<dbReference type="Proteomes" id="UP000718571">
    <property type="component" value="Unassembled WGS sequence"/>
</dbReference>
<dbReference type="EMBL" id="JADFAR010000002">
    <property type="protein sequence ID" value="MBE5728255.1"/>
    <property type="molecule type" value="Genomic_DNA"/>
</dbReference>
<dbReference type="Gene3D" id="1.10.10.10">
    <property type="entry name" value="Winged helix-like DNA-binding domain superfamily/Winged helix DNA-binding domain"/>
    <property type="match status" value="1"/>
</dbReference>
<dbReference type="InterPro" id="IPR036388">
    <property type="entry name" value="WH-like_DNA-bd_sf"/>
</dbReference>
<dbReference type="SMART" id="SM01413">
    <property type="entry name" value="Ribosomal_S19e"/>
    <property type="match status" value="1"/>
</dbReference>
<evidence type="ECO:0000256" key="2">
    <source>
        <dbReference type="ARBA" id="ARBA00022980"/>
    </source>
</evidence>
<gene>
    <name evidence="4" type="ORF">IHE51_00105</name>
</gene>
<dbReference type="PANTHER" id="PTHR11710">
    <property type="entry name" value="40S RIBOSOMAL PROTEIN S19"/>
    <property type="match status" value="1"/>
</dbReference>
<dbReference type="Pfam" id="PF01090">
    <property type="entry name" value="Ribosomal_S19e"/>
    <property type="match status" value="1"/>
</dbReference>
<evidence type="ECO:0000256" key="3">
    <source>
        <dbReference type="ARBA" id="ARBA00023274"/>
    </source>
</evidence>
<dbReference type="GO" id="GO:0000028">
    <property type="term" value="P:ribosomal small subunit assembly"/>
    <property type="evidence" value="ECO:0007669"/>
    <property type="project" value="TreeGrafter"/>
</dbReference>
<accession>A0A8T3UZT6</accession>